<feature type="transmembrane region" description="Helical" evidence="1">
    <location>
        <begin position="372"/>
        <end position="389"/>
    </location>
</feature>
<feature type="transmembrane region" description="Helical" evidence="1">
    <location>
        <begin position="436"/>
        <end position="456"/>
    </location>
</feature>
<reference evidence="2 3" key="1">
    <citation type="submission" date="2019-07" db="EMBL/GenBank/DDBJ databases">
        <title>Whole genome shotgun sequence of Lactobacillus diolivorans NBRC 107869.</title>
        <authorList>
            <person name="Hosoyama A."/>
            <person name="Uohara A."/>
            <person name="Ohji S."/>
            <person name="Ichikawa N."/>
        </authorList>
    </citation>
    <scope>NUCLEOTIDE SEQUENCE [LARGE SCALE GENOMIC DNA]</scope>
    <source>
        <strain evidence="2 3">NBRC 107869</strain>
    </source>
</reference>
<evidence type="ECO:0000313" key="3">
    <source>
        <dbReference type="Proteomes" id="UP000321409"/>
    </source>
</evidence>
<feature type="transmembrane region" description="Helical" evidence="1">
    <location>
        <begin position="110"/>
        <end position="134"/>
    </location>
</feature>
<feature type="transmembrane region" description="Helical" evidence="1">
    <location>
        <begin position="348"/>
        <end position="366"/>
    </location>
</feature>
<feature type="transmembrane region" description="Helical" evidence="1">
    <location>
        <begin position="178"/>
        <end position="195"/>
    </location>
</feature>
<dbReference type="EMBL" id="BKAB01000014">
    <property type="protein sequence ID" value="GEP23560.1"/>
    <property type="molecule type" value="Genomic_DNA"/>
</dbReference>
<keyword evidence="1" id="KW-0472">Membrane</keyword>
<organism evidence="2 3">
    <name type="scientific">Lentilactobacillus diolivorans</name>
    <dbReference type="NCBI Taxonomy" id="179838"/>
    <lineage>
        <taxon>Bacteria</taxon>
        <taxon>Bacillati</taxon>
        <taxon>Bacillota</taxon>
        <taxon>Bacilli</taxon>
        <taxon>Lactobacillales</taxon>
        <taxon>Lactobacillaceae</taxon>
        <taxon>Lentilactobacillus</taxon>
    </lineage>
</organism>
<sequence>MIRVFKASLFERTRSKSFWMLVIAVLFISVICTPQHHASIQVLAIDPGTFKQDDNPSWIPMGAALILGLFQPIFGYAFIKNAIGMDQIYGVYQLINTMDFHSFRYAWGKFAANFTILLAFWITTVIGTFGMLLIRFPGKWLPVWQFAGPFLVLLPGMAFIAVFSMVIDSFPALQKSAGTVLGTFGLLILYAFSFIRQATWLRLFDVSGTSYLGKTISQSVATAADGKTLKSLMIFANMNDQAHIGTKELLILPIKLKEIDLLFMLGELVLIGLMVILVAGLVKRRKGFADSRLMRDLRARSNTSPEVVVPTRESNQFNFVPIKTSHFNYMHHIGLEFNRVRKSVSKKVQFFIVVVWIISWLVSVLAERNMMVPLIFLLSIPLLSELGVASQSNHLFNWLKTIPKGQRHQINAESVAGILVLIGLTIPIFVKLPEDSLLLIAFEMVIVLLAQLLGLLTKNSRLLTVLAALFWFVYLNGMTAILPIGKPGAFFMTTFYGGLAIVMWFCLQGVVLKKFEK</sequence>
<comment type="caution">
    <text evidence="2">The sequence shown here is derived from an EMBL/GenBank/DDBJ whole genome shotgun (WGS) entry which is preliminary data.</text>
</comment>
<protein>
    <recommendedName>
        <fullName evidence="4">ABC transporter permease</fullName>
    </recommendedName>
</protein>
<accession>A0ABQ0XCC0</accession>
<evidence type="ECO:0008006" key="4">
    <source>
        <dbReference type="Google" id="ProtNLM"/>
    </source>
</evidence>
<proteinExistence type="predicted"/>
<feature type="transmembrane region" description="Helical" evidence="1">
    <location>
        <begin position="146"/>
        <end position="166"/>
    </location>
</feature>
<dbReference type="Proteomes" id="UP000321409">
    <property type="component" value="Unassembled WGS sequence"/>
</dbReference>
<keyword evidence="1" id="KW-1133">Transmembrane helix</keyword>
<feature type="transmembrane region" description="Helical" evidence="1">
    <location>
        <begin position="490"/>
        <end position="512"/>
    </location>
</feature>
<gene>
    <name evidence="2" type="ORF">LDI01_11530</name>
</gene>
<keyword evidence="1" id="KW-0812">Transmembrane</keyword>
<feature type="transmembrane region" description="Helical" evidence="1">
    <location>
        <begin position="60"/>
        <end position="79"/>
    </location>
</feature>
<feature type="transmembrane region" description="Helical" evidence="1">
    <location>
        <begin position="261"/>
        <end position="282"/>
    </location>
</feature>
<feature type="transmembrane region" description="Helical" evidence="1">
    <location>
        <begin position="410"/>
        <end position="430"/>
    </location>
</feature>
<evidence type="ECO:0000313" key="2">
    <source>
        <dbReference type="EMBL" id="GEP23560.1"/>
    </source>
</evidence>
<evidence type="ECO:0000256" key="1">
    <source>
        <dbReference type="SAM" id="Phobius"/>
    </source>
</evidence>
<dbReference type="RefSeq" id="WP_057865769.1">
    <property type="nucleotide sequence ID" value="NZ_BKAB01000014.1"/>
</dbReference>
<feature type="transmembrane region" description="Helical" evidence="1">
    <location>
        <begin position="463"/>
        <end position="484"/>
    </location>
</feature>
<keyword evidence="3" id="KW-1185">Reference proteome</keyword>
<name>A0ABQ0XCC0_9LACO</name>